<sequence length="294" mass="32243">MEVFRDLPCVAELSAFCRQDADKREFTDELRGILEVSAMTGLYWHRWNELKELLLFRLKQVLQDYYKSHADVTVGPPRPLVTGESYQELEDRLTSGLESFTDGAPFTLQRFCEVLLNPRDRYPNLDKVALAFEKLLLVTSTFAPSPGPYPGVASVPAPTPIPAKDMDQKPLGSPKRENVDSTPDVTGKPNDDLVRADHMEEPAAEVVADVEMVDVDSPESKERSVDVDTSQPSEVVAVGEGLKESASEVPTGKEEWQLVDEADASAAPSTETSLKNASMVDCNESQADVTASGP</sequence>
<accession>A0A2K1IU53</accession>
<feature type="compositionally biased region" description="Polar residues" evidence="2">
    <location>
        <begin position="267"/>
        <end position="276"/>
    </location>
</feature>
<dbReference type="EnsemblPlants" id="Pp3c20_5600V3.1">
    <property type="protein sequence ID" value="Pp3c20_5600V3.1"/>
    <property type="gene ID" value="Pp3c20_5600"/>
</dbReference>
<dbReference type="AlphaFoldDB" id="A0A2K1IU53"/>
<dbReference type="PANTHER" id="PTHR16487">
    <property type="entry name" value="PPP4R2-RELATED PROTEIN"/>
    <property type="match status" value="1"/>
</dbReference>
<evidence type="ECO:0008006" key="6">
    <source>
        <dbReference type="Google" id="ProtNLM"/>
    </source>
</evidence>
<reference evidence="3 5" key="2">
    <citation type="journal article" date="2018" name="Plant J.">
        <title>The Physcomitrella patens chromosome-scale assembly reveals moss genome structure and evolution.</title>
        <authorList>
            <person name="Lang D."/>
            <person name="Ullrich K.K."/>
            <person name="Murat F."/>
            <person name="Fuchs J."/>
            <person name="Jenkins J."/>
            <person name="Haas F.B."/>
            <person name="Piednoel M."/>
            <person name="Gundlach H."/>
            <person name="Van Bel M."/>
            <person name="Meyberg R."/>
            <person name="Vives C."/>
            <person name="Morata J."/>
            <person name="Symeonidi A."/>
            <person name="Hiss M."/>
            <person name="Muchero W."/>
            <person name="Kamisugi Y."/>
            <person name="Saleh O."/>
            <person name="Blanc G."/>
            <person name="Decker E.L."/>
            <person name="van Gessel N."/>
            <person name="Grimwood J."/>
            <person name="Hayes R.D."/>
            <person name="Graham S.W."/>
            <person name="Gunter L.E."/>
            <person name="McDaniel S.F."/>
            <person name="Hoernstein S.N.W."/>
            <person name="Larsson A."/>
            <person name="Li F.W."/>
            <person name="Perroud P.F."/>
            <person name="Phillips J."/>
            <person name="Ranjan P."/>
            <person name="Rokshar D.S."/>
            <person name="Rothfels C.J."/>
            <person name="Schneider L."/>
            <person name="Shu S."/>
            <person name="Stevenson D.W."/>
            <person name="Thummler F."/>
            <person name="Tillich M."/>
            <person name="Villarreal Aguilar J.C."/>
            <person name="Widiez T."/>
            <person name="Wong G.K."/>
            <person name="Wymore A."/>
            <person name="Zhang Y."/>
            <person name="Zimmer A.D."/>
            <person name="Quatrano R.S."/>
            <person name="Mayer K.F.X."/>
            <person name="Goodstein D."/>
            <person name="Casacuberta J.M."/>
            <person name="Vandepoele K."/>
            <person name="Reski R."/>
            <person name="Cuming A.C."/>
            <person name="Tuskan G.A."/>
            <person name="Maumus F."/>
            <person name="Salse J."/>
            <person name="Schmutz J."/>
            <person name="Rensing S.A."/>
        </authorList>
    </citation>
    <scope>NUCLEOTIDE SEQUENCE [LARGE SCALE GENOMIC DNA]</scope>
    <source>
        <strain evidence="4 5">cv. Gransden 2004</strain>
    </source>
</reference>
<organism evidence="3">
    <name type="scientific">Physcomitrium patens</name>
    <name type="common">Spreading-leaved earth moss</name>
    <name type="synonym">Physcomitrella patens</name>
    <dbReference type="NCBI Taxonomy" id="3218"/>
    <lineage>
        <taxon>Eukaryota</taxon>
        <taxon>Viridiplantae</taxon>
        <taxon>Streptophyta</taxon>
        <taxon>Embryophyta</taxon>
        <taxon>Bryophyta</taxon>
        <taxon>Bryophytina</taxon>
        <taxon>Bryopsida</taxon>
        <taxon>Funariidae</taxon>
        <taxon>Funariales</taxon>
        <taxon>Funariaceae</taxon>
        <taxon>Physcomitrium</taxon>
    </lineage>
</organism>
<dbReference type="PANTHER" id="PTHR16487:SF0">
    <property type="entry name" value="PROTEIN PHOSPHATASE 4 REGULATORY SUBUNIT 2-RELATED"/>
    <property type="match status" value="1"/>
</dbReference>
<dbReference type="InParanoid" id="A0A2K1IU53"/>
<dbReference type="Proteomes" id="UP000006727">
    <property type="component" value="Chromosome 20"/>
</dbReference>
<name>A0A2K1IU53_PHYPA</name>
<dbReference type="Pfam" id="PF09184">
    <property type="entry name" value="PPP4R2"/>
    <property type="match status" value="1"/>
</dbReference>
<dbReference type="GO" id="GO:0030289">
    <property type="term" value="C:protein phosphatase 4 complex"/>
    <property type="evidence" value="ECO:0000318"/>
    <property type="project" value="GO_Central"/>
</dbReference>
<dbReference type="GO" id="GO:0019888">
    <property type="term" value="F:protein phosphatase regulator activity"/>
    <property type="evidence" value="ECO:0000318"/>
    <property type="project" value="GO_Central"/>
</dbReference>
<dbReference type="Gramene" id="Pp3c20_5600V3.2">
    <property type="protein sequence ID" value="Pp3c20_5600V3.2"/>
    <property type="gene ID" value="Pp3c20_5600"/>
</dbReference>
<dbReference type="Gramene" id="Pp3c20_5600V3.1">
    <property type="protein sequence ID" value="Pp3c20_5600V3.1"/>
    <property type="gene ID" value="Pp3c20_5600"/>
</dbReference>
<evidence type="ECO:0000313" key="3">
    <source>
        <dbReference type="EMBL" id="PNR32813.1"/>
    </source>
</evidence>
<evidence type="ECO:0000256" key="1">
    <source>
        <dbReference type="ARBA" id="ARBA00009207"/>
    </source>
</evidence>
<gene>
    <name evidence="3" type="ORF">PHYPA_024755</name>
</gene>
<feature type="region of interest" description="Disordered" evidence="2">
    <location>
        <begin position="147"/>
        <end position="193"/>
    </location>
</feature>
<feature type="compositionally biased region" description="Polar residues" evidence="2">
    <location>
        <begin position="283"/>
        <end position="294"/>
    </location>
</feature>
<evidence type="ECO:0000256" key="2">
    <source>
        <dbReference type="SAM" id="MobiDB-lite"/>
    </source>
</evidence>
<evidence type="ECO:0000313" key="4">
    <source>
        <dbReference type="EnsemblPlants" id="Pp3c20_5600V3.1"/>
    </source>
</evidence>
<dbReference type="InterPro" id="IPR015267">
    <property type="entry name" value="PPP4R2"/>
</dbReference>
<dbReference type="EMBL" id="ABEU02000020">
    <property type="protein sequence ID" value="PNR32813.1"/>
    <property type="molecule type" value="Genomic_DNA"/>
</dbReference>
<dbReference type="PaxDb" id="3218-PP1S9_100V6.1"/>
<reference evidence="3 5" key="1">
    <citation type="journal article" date="2008" name="Science">
        <title>The Physcomitrella genome reveals evolutionary insights into the conquest of land by plants.</title>
        <authorList>
            <person name="Rensing S."/>
            <person name="Lang D."/>
            <person name="Zimmer A."/>
            <person name="Terry A."/>
            <person name="Salamov A."/>
            <person name="Shapiro H."/>
            <person name="Nishiyama T."/>
            <person name="Perroud P.-F."/>
            <person name="Lindquist E."/>
            <person name="Kamisugi Y."/>
            <person name="Tanahashi T."/>
            <person name="Sakakibara K."/>
            <person name="Fujita T."/>
            <person name="Oishi K."/>
            <person name="Shin-I T."/>
            <person name="Kuroki Y."/>
            <person name="Toyoda A."/>
            <person name="Suzuki Y."/>
            <person name="Hashimoto A."/>
            <person name="Yamaguchi K."/>
            <person name="Sugano A."/>
            <person name="Kohara Y."/>
            <person name="Fujiyama A."/>
            <person name="Anterola A."/>
            <person name="Aoki S."/>
            <person name="Ashton N."/>
            <person name="Barbazuk W.B."/>
            <person name="Barker E."/>
            <person name="Bennetzen J."/>
            <person name="Bezanilla M."/>
            <person name="Blankenship R."/>
            <person name="Cho S.H."/>
            <person name="Dutcher S."/>
            <person name="Estelle M."/>
            <person name="Fawcett J.A."/>
            <person name="Gundlach H."/>
            <person name="Hanada K."/>
            <person name="Heyl A."/>
            <person name="Hicks K.A."/>
            <person name="Hugh J."/>
            <person name="Lohr M."/>
            <person name="Mayer K."/>
            <person name="Melkozernov A."/>
            <person name="Murata T."/>
            <person name="Nelson D."/>
            <person name="Pils B."/>
            <person name="Prigge M."/>
            <person name="Reiss B."/>
            <person name="Renner T."/>
            <person name="Rombauts S."/>
            <person name="Rushton P."/>
            <person name="Sanderfoot A."/>
            <person name="Schween G."/>
            <person name="Shiu S.-H."/>
            <person name="Stueber K."/>
            <person name="Theodoulou F.L."/>
            <person name="Tu H."/>
            <person name="Van de Peer Y."/>
            <person name="Verrier P.J."/>
            <person name="Waters E."/>
            <person name="Wood A."/>
            <person name="Yang L."/>
            <person name="Cove D."/>
            <person name="Cuming A."/>
            <person name="Hasebe M."/>
            <person name="Lucas S."/>
            <person name="Mishler D.B."/>
            <person name="Reski R."/>
            <person name="Grigoriev I."/>
            <person name="Quatrano R.S."/>
            <person name="Boore J.L."/>
        </authorList>
    </citation>
    <scope>NUCLEOTIDE SEQUENCE [LARGE SCALE GENOMIC DNA]</scope>
    <source>
        <strain evidence="4 5">cv. Gransden 2004</strain>
    </source>
</reference>
<evidence type="ECO:0000313" key="5">
    <source>
        <dbReference type="Proteomes" id="UP000006727"/>
    </source>
</evidence>
<proteinExistence type="inferred from homology"/>
<dbReference type="EnsemblPlants" id="Pp3c20_5600V3.2">
    <property type="protein sequence ID" value="Pp3c20_5600V3.2"/>
    <property type="gene ID" value="Pp3c20_5600"/>
</dbReference>
<feature type="region of interest" description="Disordered" evidence="2">
    <location>
        <begin position="262"/>
        <end position="294"/>
    </location>
</feature>
<dbReference type="GO" id="GO:0005634">
    <property type="term" value="C:nucleus"/>
    <property type="evidence" value="ECO:0000318"/>
    <property type="project" value="GO_Central"/>
</dbReference>
<dbReference type="STRING" id="3218.A0A2K1IU53"/>
<comment type="similarity">
    <text evidence="1">Belongs to the PPP4R2 family.</text>
</comment>
<protein>
    <recommendedName>
        <fullName evidence="6">Serine/threonine-protein phosphatase 4 regulatory subunit 2</fullName>
    </recommendedName>
</protein>
<dbReference type="FunCoup" id="A0A2K1IU53">
    <property type="interactions" value="2515"/>
</dbReference>
<feature type="compositionally biased region" description="Basic and acidic residues" evidence="2">
    <location>
        <begin position="164"/>
        <end position="179"/>
    </location>
</feature>
<keyword evidence="5" id="KW-1185">Reference proteome</keyword>
<dbReference type="GO" id="GO:0005737">
    <property type="term" value="C:cytoplasm"/>
    <property type="evidence" value="ECO:0000318"/>
    <property type="project" value="GO_Central"/>
</dbReference>
<reference evidence="4" key="3">
    <citation type="submission" date="2020-12" db="UniProtKB">
        <authorList>
            <consortium name="EnsemblPlants"/>
        </authorList>
    </citation>
    <scope>IDENTIFICATION</scope>
</reference>